<dbReference type="InterPro" id="IPR003598">
    <property type="entry name" value="Ig_sub2"/>
</dbReference>
<dbReference type="FunFam" id="2.60.40.10:FF:000345">
    <property type="entry name" value="Muscle M-line assembly protein unc-89"/>
    <property type="match status" value="1"/>
</dbReference>
<dbReference type="Gene3D" id="2.60.40.10">
    <property type="entry name" value="Immunoglobulins"/>
    <property type="match status" value="4"/>
</dbReference>
<keyword evidence="5" id="KW-1015">Disulfide bond</keyword>
<feature type="domain" description="Ig-like" evidence="7">
    <location>
        <begin position="243"/>
        <end position="320"/>
    </location>
</feature>
<dbReference type="Pfam" id="PF07679">
    <property type="entry name" value="I-set"/>
    <property type="match status" value="2"/>
</dbReference>
<dbReference type="InterPro" id="IPR036179">
    <property type="entry name" value="Ig-like_dom_sf"/>
</dbReference>
<dbReference type="PANTHER" id="PTHR13817">
    <property type="entry name" value="TITIN"/>
    <property type="match status" value="1"/>
</dbReference>
<keyword evidence="3" id="KW-0963">Cytoplasm</keyword>
<feature type="domain" description="Ig-like" evidence="7">
    <location>
        <begin position="62"/>
        <end position="158"/>
    </location>
</feature>
<keyword evidence="4" id="KW-0677">Repeat</keyword>
<dbReference type="InterPro" id="IPR013783">
    <property type="entry name" value="Ig-like_fold"/>
</dbReference>
<evidence type="ECO:0000256" key="2">
    <source>
        <dbReference type="ARBA" id="ARBA00006692"/>
    </source>
</evidence>
<dbReference type="AlphaFoldDB" id="A0A915E311"/>
<evidence type="ECO:0000256" key="4">
    <source>
        <dbReference type="ARBA" id="ARBA00022737"/>
    </source>
</evidence>
<dbReference type="WBParaSite" id="jg25939">
    <property type="protein sequence ID" value="jg25939"/>
    <property type="gene ID" value="jg25939"/>
</dbReference>
<dbReference type="SMART" id="SM00409">
    <property type="entry name" value="IG"/>
    <property type="match status" value="4"/>
</dbReference>
<dbReference type="FunFam" id="2.60.40.10:FF:000107">
    <property type="entry name" value="Myosin, light chain kinase a"/>
    <property type="match status" value="1"/>
</dbReference>
<comment type="subcellular location">
    <subcellularLocation>
        <location evidence="1">Cytoplasm</location>
        <location evidence="1">Myofibril</location>
        <location evidence="1">Sarcomere</location>
        <location evidence="1">A band</location>
    </subcellularLocation>
</comment>
<dbReference type="Proteomes" id="UP000887574">
    <property type="component" value="Unplaced"/>
</dbReference>
<dbReference type="InterPro" id="IPR050964">
    <property type="entry name" value="Striated_Muscle_Regulatory"/>
</dbReference>
<dbReference type="PROSITE" id="PS50835">
    <property type="entry name" value="IG_LIKE"/>
    <property type="match status" value="2"/>
</dbReference>
<evidence type="ECO:0000256" key="3">
    <source>
        <dbReference type="ARBA" id="ARBA00022490"/>
    </source>
</evidence>
<name>A0A915E311_9BILA</name>
<dbReference type="SMART" id="SM00408">
    <property type="entry name" value="IGc2"/>
    <property type="match status" value="4"/>
</dbReference>
<evidence type="ECO:0000256" key="6">
    <source>
        <dbReference type="ARBA" id="ARBA00023319"/>
    </source>
</evidence>
<dbReference type="InterPro" id="IPR007110">
    <property type="entry name" value="Ig-like_dom"/>
</dbReference>
<proteinExistence type="inferred from homology"/>
<evidence type="ECO:0000313" key="8">
    <source>
        <dbReference type="Proteomes" id="UP000887574"/>
    </source>
</evidence>
<dbReference type="SUPFAM" id="SSF48726">
    <property type="entry name" value="Immunoglobulin"/>
    <property type="match status" value="5"/>
</dbReference>
<dbReference type="GO" id="GO:0031672">
    <property type="term" value="C:A band"/>
    <property type="evidence" value="ECO:0007669"/>
    <property type="project" value="UniProtKB-SubCell"/>
</dbReference>
<keyword evidence="6" id="KW-0393">Immunoglobulin domain</keyword>
<sequence>MGAEVERRNDGTQILVLEKAVFEHMGVFRCEATDTATQSSVWTEAKLKVLAPSSGQLAPGPPEFVELLKSATTTINGTAVLKCKVKGFPRPTITWSKQGHGPISQSAHIQLEYHDDGVVILTIQNAELEDSGNTAQHFRCEAENEYGSAWTEGPIIVATEGTLPIDGEAPDFLEPVRPVTVLEGETAVWRARSQALQLLKSSDLPDGTQRLTVKDAKMSDMDDYRCEVSNKYGECGVIARANEGSPVEFECVIAGEPAPEVKWYKDSKEIDANDSHFKQTSKPDGTARLTLSSAALADAGSFRCEAKNPAGTARTEAPLSAKEGDKAVFECKVAGHLFLKSNGSKMAKRSRMENDGVTIESLPDGTNRLILDKVKMDDQGNYRVEAVNNAGSMSSKAPLTVLPRLRLKRGLEDQQLPRGVKLALSVEVEGQPKTVKWFKGNEELRSSETVTLTKVVLSNETESIESSCKITVVEPVEKPTFKRA</sequence>
<evidence type="ECO:0000259" key="7">
    <source>
        <dbReference type="PROSITE" id="PS50835"/>
    </source>
</evidence>
<evidence type="ECO:0000313" key="9">
    <source>
        <dbReference type="WBParaSite" id="jg25939"/>
    </source>
</evidence>
<keyword evidence="8" id="KW-1185">Reference proteome</keyword>
<dbReference type="InterPro" id="IPR013098">
    <property type="entry name" value="Ig_I-set"/>
</dbReference>
<protein>
    <submittedName>
        <fullName evidence="9">Ig-like domain-containing protein</fullName>
    </submittedName>
</protein>
<evidence type="ECO:0000256" key="1">
    <source>
        <dbReference type="ARBA" id="ARBA00004161"/>
    </source>
</evidence>
<comment type="similarity">
    <text evidence="2">Belongs to the protein kinase superfamily. CAMK Ser/Thr protein kinase family.</text>
</comment>
<reference evidence="9" key="1">
    <citation type="submission" date="2022-11" db="UniProtKB">
        <authorList>
            <consortium name="WormBaseParasite"/>
        </authorList>
    </citation>
    <scope>IDENTIFICATION</scope>
</reference>
<organism evidence="8 9">
    <name type="scientific">Ditylenchus dipsaci</name>
    <dbReference type="NCBI Taxonomy" id="166011"/>
    <lineage>
        <taxon>Eukaryota</taxon>
        <taxon>Metazoa</taxon>
        <taxon>Ecdysozoa</taxon>
        <taxon>Nematoda</taxon>
        <taxon>Chromadorea</taxon>
        <taxon>Rhabditida</taxon>
        <taxon>Tylenchina</taxon>
        <taxon>Tylenchomorpha</taxon>
        <taxon>Sphaerularioidea</taxon>
        <taxon>Anguinidae</taxon>
        <taxon>Anguininae</taxon>
        <taxon>Ditylenchus</taxon>
    </lineage>
</organism>
<dbReference type="PANTHER" id="PTHR13817:SF164">
    <property type="entry name" value="ZORMIN, ISOFORM J"/>
    <property type="match status" value="1"/>
</dbReference>
<dbReference type="InterPro" id="IPR003599">
    <property type="entry name" value="Ig_sub"/>
</dbReference>
<accession>A0A915E311</accession>
<dbReference type="CDD" id="cd00096">
    <property type="entry name" value="Ig"/>
    <property type="match status" value="1"/>
</dbReference>
<evidence type="ECO:0000256" key="5">
    <source>
        <dbReference type="ARBA" id="ARBA00023157"/>
    </source>
</evidence>